<keyword evidence="1" id="KW-0812">Transmembrane</keyword>
<reference evidence="2 3" key="1">
    <citation type="submission" date="2024-01" db="EMBL/GenBank/DDBJ databases">
        <title>The genome sequence of Erythrobacteraceae sp. strain 1XM1-14.</title>
        <authorList>
            <person name="Liu Y."/>
        </authorList>
    </citation>
    <scope>NUCLEOTIDE SEQUENCE [LARGE SCALE GENOMIC DNA]</scope>
    <source>
        <strain evidence="2 3">1XM1-14</strain>
    </source>
</reference>
<evidence type="ECO:0000313" key="2">
    <source>
        <dbReference type="EMBL" id="MEE1877118.1"/>
    </source>
</evidence>
<dbReference type="EMBL" id="JAZDQV010000004">
    <property type="protein sequence ID" value="MEE1877118.1"/>
    <property type="molecule type" value="Genomic_DNA"/>
</dbReference>
<protein>
    <recommendedName>
        <fullName evidence="4">Glycerophosphoryl diester phosphodiesterase membrane domain-containing protein</fullName>
    </recommendedName>
</protein>
<comment type="caution">
    <text evidence="2">The sequence shown here is derived from an EMBL/GenBank/DDBJ whole genome shotgun (WGS) entry which is preliminary data.</text>
</comment>
<keyword evidence="1" id="KW-1133">Transmembrane helix</keyword>
<evidence type="ECO:0000313" key="3">
    <source>
        <dbReference type="Proteomes" id="UP001343492"/>
    </source>
</evidence>
<keyword evidence="1" id="KW-0472">Membrane</keyword>
<organism evidence="2 3">
    <name type="scientific">Altererythrobacter litoralis</name>
    <dbReference type="NCBI Taxonomy" id="3113904"/>
    <lineage>
        <taxon>Bacteria</taxon>
        <taxon>Pseudomonadati</taxon>
        <taxon>Pseudomonadota</taxon>
        <taxon>Alphaproteobacteria</taxon>
        <taxon>Sphingomonadales</taxon>
        <taxon>Erythrobacteraceae</taxon>
        <taxon>Altererythrobacter</taxon>
    </lineage>
</organism>
<sequence length="277" mass="28536">MQVSVSKVWGTVLEIVKARLGSLVGLWLVYFAIQMFVSAVAFMFIGASVSVAALEGDPNALGAMGLGMLLFMAIIYLGYVYIASAQSAAMSRMASPLVQTSFGDAFSSGFANGLTLLGTTVLLLLGYLVGLLVLGMVGEGVAMAGVIAQGVWSIALAALLIYLACRLIILPPVVAVEGVRNPITAIVRSWQLTKGKVLGIFLSLLVYIAIAIVAVGVPFAMFFGTIIGLSQGDVGPAIGAIFGMVVIFAVLAVLLAVLGSTFGAVVHSELVGSETAE</sequence>
<feature type="transmembrane region" description="Helical" evidence="1">
    <location>
        <begin position="236"/>
        <end position="258"/>
    </location>
</feature>
<feature type="transmembrane region" description="Helical" evidence="1">
    <location>
        <begin position="60"/>
        <end position="82"/>
    </location>
</feature>
<keyword evidence="3" id="KW-1185">Reference proteome</keyword>
<proteinExistence type="predicted"/>
<feature type="transmembrane region" description="Helical" evidence="1">
    <location>
        <begin position="197"/>
        <end position="230"/>
    </location>
</feature>
<accession>A0ABU7GE43</accession>
<gene>
    <name evidence="2" type="ORF">VRS74_05400</name>
</gene>
<feature type="transmembrane region" description="Helical" evidence="1">
    <location>
        <begin position="27"/>
        <end position="54"/>
    </location>
</feature>
<evidence type="ECO:0000256" key="1">
    <source>
        <dbReference type="SAM" id="Phobius"/>
    </source>
</evidence>
<feature type="transmembrane region" description="Helical" evidence="1">
    <location>
        <begin position="114"/>
        <end position="138"/>
    </location>
</feature>
<evidence type="ECO:0008006" key="4">
    <source>
        <dbReference type="Google" id="ProtNLM"/>
    </source>
</evidence>
<dbReference type="RefSeq" id="WP_354144227.1">
    <property type="nucleotide sequence ID" value="NZ_JAZDQV010000004.1"/>
</dbReference>
<name>A0ABU7GE43_9SPHN</name>
<dbReference type="Proteomes" id="UP001343492">
    <property type="component" value="Unassembled WGS sequence"/>
</dbReference>
<feature type="transmembrane region" description="Helical" evidence="1">
    <location>
        <begin position="150"/>
        <end position="176"/>
    </location>
</feature>